<feature type="region of interest" description="Disordered" evidence="1">
    <location>
        <begin position="122"/>
        <end position="154"/>
    </location>
</feature>
<evidence type="ECO:0000313" key="4">
    <source>
        <dbReference type="Proteomes" id="UP001593833"/>
    </source>
</evidence>
<keyword evidence="4" id="KW-1185">Reference proteome</keyword>
<dbReference type="EMBL" id="JBHPKH010000039">
    <property type="protein sequence ID" value="MFC1572785.1"/>
    <property type="molecule type" value="Genomic_DNA"/>
</dbReference>
<feature type="region of interest" description="Disordered" evidence="1">
    <location>
        <begin position="277"/>
        <end position="330"/>
    </location>
</feature>
<feature type="compositionally biased region" description="Basic and acidic residues" evidence="1">
    <location>
        <begin position="139"/>
        <end position="150"/>
    </location>
</feature>
<dbReference type="Gene3D" id="1.10.10.1320">
    <property type="entry name" value="Anti-sigma factor, zinc-finger domain"/>
    <property type="match status" value="1"/>
</dbReference>
<evidence type="ECO:0000259" key="2">
    <source>
        <dbReference type="Pfam" id="PF13490"/>
    </source>
</evidence>
<sequence>MSDSCPWVQTRLARYLDGELHQGDCARVEKHLEDCPGCQAMAASLRQQDALIRDTALSESATEHETDQPGFETRWASLQARFDLEAAERLRRREVEGGESRAMSPGEVVSEKLEDDLARSAGTNYAGTPAETFDPAAQRGDRTGPRPERAARRKTPARSFLSRLFIPGPAWRWINLTGATAVAAAITVILLVNDPDLPNEAMRRAAPKGPEEPGVVFLPIAPREDSIATERLQKKEGTEEEGSVAWRAEMGDATRSEVLGLTGADAEPVRVYTDTDLSSLDDATRPTSSEKSARAAATEGISAARRLEVVTSDEEEHTPEELRERSTEAKDDAVIATSTQDAYSLPLTAPVDRTVRKSVGEAWREIVKNLETSFPESIHDLYRARGGERESLLIGIEEHLLQREAGQSAVGGEAFQEDANEVVSFARGERAASKGVASTEESLGPDALRARTAGDWRLIADAWFYLWNTGEAHLADRRTVLEDRGRQAQRLKERVAPSDPAELASKALAAYERALAAHKASIALAAHSPLTDEEVEHIRGRIEELRRAATEASRD</sequence>
<dbReference type="Proteomes" id="UP001593833">
    <property type="component" value="Unassembled WGS sequence"/>
</dbReference>
<reference evidence="3 4" key="1">
    <citation type="submission" date="2024-09" db="EMBL/GenBank/DDBJ databases">
        <authorList>
            <person name="D'Angelo T."/>
        </authorList>
    </citation>
    <scope>NUCLEOTIDE SEQUENCE [LARGE SCALE GENOMIC DNA]</scope>
    <source>
        <strain evidence="3">SAG AM-320-E07</strain>
    </source>
</reference>
<dbReference type="InterPro" id="IPR027383">
    <property type="entry name" value="Znf_put"/>
</dbReference>
<evidence type="ECO:0000313" key="3">
    <source>
        <dbReference type="EMBL" id="MFC1572785.1"/>
    </source>
</evidence>
<gene>
    <name evidence="3" type="ORF">ACFL6M_04220</name>
</gene>
<dbReference type="InterPro" id="IPR041916">
    <property type="entry name" value="Anti_sigma_zinc_sf"/>
</dbReference>
<feature type="domain" description="Putative zinc-finger" evidence="2">
    <location>
        <begin position="5"/>
        <end position="39"/>
    </location>
</feature>
<comment type="caution">
    <text evidence="3">The sequence shown here is derived from an EMBL/GenBank/DDBJ whole genome shotgun (WGS) entry which is preliminary data.</text>
</comment>
<evidence type="ECO:0000256" key="1">
    <source>
        <dbReference type="SAM" id="MobiDB-lite"/>
    </source>
</evidence>
<proteinExistence type="predicted"/>
<accession>A0ABV6YKD8</accession>
<name>A0ABV6YKD8_UNCEI</name>
<dbReference type="Pfam" id="PF13490">
    <property type="entry name" value="zf-HC2"/>
    <property type="match status" value="1"/>
</dbReference>
<feature type="compositionally biased region" description="Basic and acidic residues" evidence="1">
    <location>
        <begin position="319"/>
        <end position="330"/>
    </location>
</feature>
<protein>
    <submittedName>
        <fullName evidence="3">Zf-HC2 domain-containing protein</fullName>
    </submittedName>
</protein>
<organism evidence="3 4">
    <name type="scientific">Eiseniibacteriota bacterium</name>
    <dbReference type="NCBI Taxonomy" id="2212470"/>
    <lineage>
        <taxon>Bacteria</taxon>
        <taxon>Candidatus Eiseniibacteriota</taxon>
    </lineage>
</organism>